<gene>
    <name evidence="6" type="ORF">B4O97_08195</name>
</gene>
<dbReference type="FunFam" id="3.40.50.300:FF:000640">
    <property type="entry name" value="MoxR family ATPase"/>
    <property type="match status" value="1"/>
</dbReference>
<evidence type="ECO:0000256" key="3">
    <source>
        <dbReference type="ARBA" id="ARBA00061607"/>
    </source>
</evidence>
<feature type="domain" description="ATPase AAA-3" evidence="4">
    <location>
        <begin position="43"/>
        <end position="173"/>
    </location>
</feature>
<dbReference type="STRING" id="1963862.B4O97_08195"/>
<dbReference type="OrthoDB" id="9808397at2"/>
<proteinExistence type="inferred from homology"/>
<dbReference type="AlphaFoldDB" id="A0A1Y1RZP7"/>
<dbReference type="InterPro" id="IPR041628">
    <property type="entry name" value="ChlI/MoxR_AAA_lid"/>
</dbReference>
<dbReference type="InterPro" id="IPR050764">
    <property type="entry name" value="CbbQ/NirQ/NorQ/GpvN"/>
</dbReference>
<sequence length="318" mass="35080">MTIQGAPVTKNECALLAENTAKVVVGKQRAMELLTVALIAEGHVLLEDVPGLGKTLMAKSLARSIDGRFRRIQFTPDLLPADITGFSVYDQKSGDFVFHPGPIMCNVLLADEINRTIPRTQSSLLESMGEFQVTVDGRTLQLPRPFFVIATQNPIEMDGTFPLPEAQLDRFLMRIDLGYPSRDEEILILERFQQDDPLESLEPVIDPERITHLQEERSRITISSPVREYIADLVAATRSHGKVRFGVSPRGAIGIMRAAQALALLRGREFVLPDDVKELAGPVLEHRIILRHDERTRGATAAAVLGEVLGSVPVPVPV</sequence>
<dbReference type="PANTHER" id="PTHR42759:SF5">
    <property type="entry name" value="METHANOL DEHYDROGENASE REGULATOR"/>
    <property type="match status" value="1"/>
</dbReference>
<accession>A0A1Y1RZP7</accession>
<dbReference type="Pfam" id="PF07726">
    <property type="entry name" value="AAA_3"/>
    <property type="match status" value="1"/>
</dbReference>
<keyword evidence="1" id="KW-0547">Nucleotide-binding</keyword>
<dbReference type="InterPro" id="IPR011703">
    <property type="entry name" value="ATPase_AAA-3"/>
</dbReference>
<evidence type="ECO:0000256" key="2">
    <source>
        <dbReference type="ARBA" id="ARBA00022840"/>
    </source>
</evidence>
<comment type="similarity">
    <text evidence="3">Belongs to the MoxR family.</text>
</comment>
<organism evidence="6 7">
    <name type="scientific">Marispirochaeta aestuarii</name>
    <dbReference type="NCBI Taxonomy" id="1963862"/>
    <lineage>
        <taxon>Bacteria</taxon>
        <taxon>Pseudomonadati</taxon>
        <taxon>Spirochaetota</taxon>
        <taxon>Spirochaetia</taxon>
        <taxon>Spirochaetales</taxon>
        <taxon>Spirochaetaceae</taxon>
        <taxon>Marispirochaeta</taxon>
    </lineage>
</organism>
<dbReference type="SUPFAM" id="SSF52540">
    <property type="entry name" value="P-loop containing nucleoside triphosphate hydrolases"/>
    <property type="match status" value="1"/>
</dbReference>
<dbReference type="Proteomes" id="UP000192343">
    <property type="component" value="Unassembled WGS sequence"/>
</dbReference>
<dbReference type="GO" id="GO:0016887">
    <property type="term" value="F:ATP hydrolysis activity"/>
    <property type="evidence" value="ECO:0007669"/>
    <property type="project" value="InterPro"/>
</dbReference>
<dbReference type="PIRSF" id="PIRSF002849">
    <property type="entry name" value="AAA_ATPase_chaperone_MoxR_prd"/>
    <property type="match status" value="1"/>
</dbReference>
<dbReference type="EMBL" id="MWQY01000008">
    <property type="protein sequence ID" value="ORC35616.1"/>
    <property type="molecule type" value="Genomic_DNA"/>
</dbReference>
<dbReference type="PANTHER" id="PTHR42759">
    <property type="entry name" value="MOXR FAMILY PROTEIN"/>
    <property type="match status" value="1"/>
</dbReference>
<evidence type="ECO:0000256" key="1">
    <source>
        <dbReference type="ARBA" id="ARBA00022741"/>
    </source>
</evidence>
<evidence type="ECO:0000259" key="4">
    <source>
        <dbReference type="Pfam" id="PF07726"/>
    </source>
</evidence>
<comment type="caution">
    <text evidence="6">The sequence shown here is derived from an EMBL/GenBank/DDBJ whole genome shotgun (WGS) entry which is preliminary data.</text>
</comment>
<dbReference type="InterPro" id="IPR027417">
    <property type="entry name" value="P-loop_NTPase"/>
</dbReference>
<protein>
    <recommendedName>
        <fullName evidence="8">AAA family ATPase</fullName>
    </recommendedName>
</protein>
<keyword evidence="7" id="KW-1185">Reference proteome</keyword>
<dbReference type="Gene3D" id="3.40.50.300">
    <property type="entry name" value="P-loop containing nucleotide triphosphate hydrolases"/>
    <property type="match status" value="1"/>
</dbReference>
<dbReference type="GO" id="GO:0005524">
    <property type="term" value="F:ATP binding"/>
    <property type="evidence" value="ECO:0007669"/>
    <property type="project" value="UniProtKB-KW"/>
</dbReference>
<feature type="domain" description="ChlI/MoxR AAA lid" evidence="5">
    <location>
        <begin position="236"/>
        <end position="302"/>
    </location>
</feature>
<keyword evidence="2" id="KW-0067">ATP-binding</keyword>
<evidence type="ECO:0000313" key="6">
    <source>
        <dbReference type="EMBL" id="ORC35616.1"/>
    </source>
</evidence>
<evidence type="ECO:0000259" key="5">
    <source>
        <dbReference type="Pfam" id="PF17863"/>
    </source>
</evidence>
<name>A0A1Y1RZP7_9SPIO</name>
<dbReference type="Pfam" id="PF17863">
    <property type="entry name" value="AAA_lid_2"/>
    <property type="match status" value="1"/>
</dbReference>
<evidence type="ECO:0000313" key="7">
    <source>
        <dbReference type="Proteomes" id="UP000192343"/>
    </source>
</evidence>
<evidence type="ECO:0008006" key="8">
    <source>
        <dbReference type="Google" id="ProtNLM"/>
    </source>
</evidence>
<reference evidence="6 7" key="1">
    <citation type="submission" date="2017-03" db="EMBL/GenBank/DDBJ databases">
        <title>Draft Genome sequence of Marispirochaeta sp. strain JC444.</title>
        <authorList>
            <person name="Shivani Y."/>
            <person name="Subhash Y."/>
            <person name="Sasikala C."/>
            <person name="Ramana C."/>
        </authorList>
    </citation>
    <scope>NUCLEOTIDE SEQUENCE [LARGE SCALE GENOMIC DNA]</scope>
    <source>
        <strain evidence="6 7">JC444</strain>
    </source>
</reference>
<dbReference type="Gene3D" id="1.10.8.80">
    <property type="entry name" value="Magnesium chelatase subunit I, C-Terminal domain"/>
    <property type="match status" value="1"/>
</dbReference>